<evidence type="ECO:0000313" key="1">
    <source>
        <dbReference type="EMBL" id="QTA89790.1"/>
    </source>
</evidence>
<dbReference type="KEGG" id="dmm:dnm_058470"/>
<protein>
    <submittedName>
        <fullName evidence="1">Uncharacterized protein</fullName>
    </submittedName>
</protein>
<dbReference type="EMBL" id="CP061800">
    <property type="protein sequence ID" value="QTA89790.1"/>
    <property type="molecule type" value="Genomic_DNA"/>
</dbReference>
<dbReference type="AlphaFoldDB" id="A0A975GQD5"/>
<gene>
    <name evidence="1" type="ORF">dnm_058470</name>
</gene>
<organism evidence="1 2">
    <name type="scientific">Desulfonema magnum</name>
    <dbReference type="NCBI Taxonomy" id="45655"/>
    <lineage>
        <taxon>Bacteria</taxon>
        <taxon>Pseudomonadati</taxon>
        <taxon>Thermodesulfobacteriota</taxon>
        <taxon>Desulfobacteria</taxon>
        <taxon>Desulfobacterales</taxon>
        <taxon>Desulfococcaceae</taxon>
        <taxon>Desulfonema</taxon>
    </lineage>
</organism>
<name>A0A975GQD5_9BACT</name>
<keyword evidence="2" id="KW-1185">Reference proteome</keyword>
<reference evidence="1" key="1">
    <citation type="journal article" date="2021" name="Microb. Physiol.">
        <title>Proteogenomic Insights into the Physiology of Marine, Sulfate-Reducing, Filamentous Desulfonema limicola and Desulfonema magnum.</title>
        <authorList>
            <person name="Schnaars V."/>
            <person name="Wohlbrand L."/>
            <person name="Scheve S."/>
            <person name="Hinrichs C."/>
            <person name="Reinhardt R."/>
            <person name="Rabus R."/>
        </authorList>
    </citation>
    <scope>NUCLEOTIDE SEQUENCE</scope>
    <source>
        <strain evidence="1">4be13</strain>
    </source>
</reference>
<sequence>MSEAFPELVEGKCGFYDFLCKEKRLSESKSLNISLQLNVFVKKINFLYKRA</sequence>
<evidence type="ECO:0000313" key="2">
    <source>
        <dbReference type="Proteomes" id="UP000663722"/>
    </source>
</evidence>
<accession>A0A975GQD5</accession>
<proteinExistence type="predicted"/>
<dbReference type="Proteomes" id="UP000663722">
    <property type="component" value="Chromosome"/>
</dbReference>